<dbReference type="Pfam" id="PF22614">
    <property type="entry name" value="Slo-like_RCK"/>
    <property type="match status" value="2"/>
</dbReference>
<dbReference type="Gene3D" id="1.20.120.350">
    <property type="entry name" value="Voltage-gated potassium channels. Chain C"/>
    <property type="match status" value="1"/>
</dbReference>
<dbReference type="InterPro" id="IPR027359">
    <property type="entry name" value="Volt_channel_dom_sf"/>
</dbReference>
<dbReference type="Pfam" id="PF03493">
    <property type="entry name" value="BK_channel_a"/>
    <property type="match status" value="1"/>
</dbReference>
<feature type="transmembrane region" description="Helical" evidence="15">
    <location>
        <begin position="166"/>
        <end position="184"/>
    </location>
</feature>
<evidence type="ECO:0000256" key="10">
    <source>
        <dbReference type="ARBA" id="ARBA00023065"/>
    </source>
</evidence>
<feature type="region of interest" description="Disordered" evidence="14">
    <location>
        <begin position="720"/>
        <end position="759"/>
    </location>
</feature>
<dbReference type="PRINTS" id="PR01449">
    <property type="entry name" value="BKCHANNELA"/>
</dbReference>
<dbReference type="PANTHER" id="PTHR10027">
    <property type="entry name" value="CALCIUM-ACTIVATED POTASSIUM CHANNEL ALPHA CHAIN"/>
    <property type="match status" value="1"/>
</dbReference>
<keyword evidence="11 15" id="KW-0472">Membrane</keyword>
<evidence type="ECO:0000256" key="5">
    <source>
        <dbReference type="ARBA" id="ARBA00022826"/>
    </source>
</evidence>
<dbReference type="SUPFAM" id="SSF51735">
    <property type="entry name" value="NAD(P)-binding Rossmann-fold domains"/>
    <property type="match status" value="1"/>
</dbReference>
<keyword evidence="12 18" id="KW-0407">Ion channel</keyword>
<dbReference type="PANTHER" id="PTHR10027:SF33">
    <property type="entry name" value="CALCIUM-ACTIVATED POTASSIUM CHANNEL SUBUNIT ALPHA-1-RELATED"/>
    <property type="match status" value="1"/>
</dbReference>
<evidence type="ECO:0000256" key="11">
    <source>
        <dbReference type="ARBA" id="ARBA00023136"/>
    </source>
</evidence>
<keyword evidence="2" id="KW-0813">Transport</keyword>
<evidence type="ECO:0000259" key="16">
    <source>
        <dbReference type="PROSITE" id="PS51201"/>
    </source>
</evidence>
<dbReference type="GeneID" id="108616926"/>
<reference evidence="17" key="1">
    <citation type="journal article" date="1997" name="Nucleic Acids Res.">
        <title>tRNAscan-SE: a program for improved detection of transfer RNA genes in genomic sequence.</title>
        <authorList>
            <person name="Lowe T.M."/>
            <person name="Eddy S.R."/>
        </authorList>
    </citation>
    <scope>NUCLEOTIDE SEQUENCE [LARGE SCALE GENOMIC DNA]</scope>
</reference>
<evidence type="ECO:0000256" key="13">
    <source>
        <dbReference type="ARBA" id="ARBA00029579"/>
    </source>
</evidence>
<keyword evidence="7" id="KW-0851">Voltage-gated channel</keyword>
<dbReference type="InterPro" id="IPR005821">
    <property type="entry name" value="Ion_trans_dom"/>
</dbReference>
<dbReference type="RefSeq" id="XP_017868219.1">
    <property type="nucleotide sequence ID" value="XM_018012730.1"/>
</dbReference>
<evidence type="ECO:0000256" key="6">
    <source>
        <dbReference type="ARBA" id="ARBA00022837"/>
    </source>
</evidence>
<feature type="domain" description="RCK N-terminal" evidence="16">
    <location>
        <begin position="804"/>
        <end position="948"/>
    </location>
</feature>
<organism evidence="17 18">
    <name type="scientific">Drosophila arizonae</name>
    <name type="common">Fruit fly</name>
    <dbReference type="NCBI Taxonomy" id="7263"/>
    <lineage>
        <taxon>Eukaryota</taxon>
        <taxon>Metazoa</taxon>
        <taxon>Ecdysozoa</taxon>
        <taxon>Arthropoda</taxon>
        <taxon>Hexapoda</taxon>
        <taxon>Insecta</taxon>
        <taxon>Pterygota</taxon>
        <taxon>Neoptera</taxon>
        <taxon>Endopterygota</taxon>
        <taxon>Diptera</taxon>
        <taxon>Brachycera</taxon>
        <taxon>Muscomorpha</taxon>
        <taxon>Ephydroidea</taxon>
        <taxon>Drosophilidae</taxon>
        <taxon>Drosophila</taxon>
    </lineage>
</organism>
<evidence type="ECO:0000256" key="9">
    <source>
        <dbReference type="ARBA" id="ARBA00022989"/>
    </source>
</evidence>
<reference evidence="17" key="2">
    <citation type="journal article" date="2016" name="G3 (Bethesda)">
        <title>Genome Evolution in Three Species of Cactophilic Drosophila.</title>
        <authorList>
            <person name="Sanchez-Flores A."/>
            <person name="Penazola F."/>
            <person name="Carpinteyro-Ponce J."/>
            <person name="Nazario-Yepiz N."/>
            <person name="Abreu-Goodger C."/>
            <person name="Machado C.A."/>
            <person name="Markow T.A."/>
        </authorList>
    </citation>
    <scope>NUCLEOTIDE SEQUENCE [LARGE SCALE GENOMIC DNA]</scope>
</reference>
<dbReference type="Gene3D" id="3.40.50.720">
    <property type="entry name" value="NAD(P)-binding Rossmann-like Domain"/>
    <property type="match status" value="2"/>
</dbReference>
<evidence type="ECO:0000256" key="4">
    <source>
        <dbReference type="ARBA" id="ARBA00022692"/>
    </source>
</evidence>
<evidence type="ECO:0000256" key="2">
    <source>
        <dbReference type="ARBA" id="ARBA00022448"/>
    </source>
</evidence>
<accession>A0ABM1PLY3</accession>
<keyword evidence="4 15" id="KW-0812">Transmembrane</keyword>
<keyword evidence="3" id="KW-0633">Potassium transport</keyword>
<dbReference type="InterPro" id="IPR047871">
    <property type="entry name" value="K_chnl_Slo-like"/>
</dbReference>
<evidence type="ECO:0000313" key="17">
    <source>
        <dbReference type="Proteomes" id="UP000694904"/>
    </source>
</evidence>
<dbReference type="GO" id="GO:0034220">
    <property type="term" value="P:monoatomic ion transmembrane transport"/>
    <property type="evidence" value="ECO:0007669"/>
    <property type="project" value="UniProtKB-KW"/>
</dbReference>
<evidence type="ECO:0000256" key="12">
    <source>
        <dbReference type="ARBA" id="ARBA00023303"/>
    </source>
</evidence>
<dbReference type="Pfam" id="PF21014">
    <property type="entry name" value="Slowpoke_C"/>
    <property type="match status" value="1"/>
</dbReference>
<feature type="transmembrane region" description="Helical" evidence="15">
    <location>
        <begin position="249"/>
        <end position="270"/>
    </location>
</feature>
<feature type="domain" description="RCK N-terminal" evidence="16">
    <location>
        <begin position="355"/>
        <end position="497"/>
    </location>
</feature>
<keyword evidence="9 15" id="KW-1133">Transmembrane helix</keyword>
<dbReference type="InterPro" id="IPR036291">
    <property type="entry name" value="NAD(P)-bd_dom_sf"/>
</dbReference>
<evidence type="ECO:0000313" key="18">
    <source>
        <dbReference type="RefSeq" id="XP_017868219.1"/>
    </source>
</evidence>
<feature type="compositionally biased region" description="Polar residues" evidence="14">
    <location>
        <begin position="720"/>
        <end position="750"/>
    </location>
</feature>
<dbReference type="PROSITE" id="PS51201">
    <property type="entry name" value="RCK_N"/>
    <property type="match status" value="2"/>
</dbReference>
<dbReference type="InterPro" id="IPR003148">
    <property type="entry name" value="RCK_N"/>
</dbReference>
<feature type="region of interest" description="Disordered" evidence="14">
    <location>
        <begin position="1144"/>
        <end position="1174"/>
    </location>
</feature>
<dbReference type="Gene3D" id="1.10.287.70">
    <property type="match status" value="1"/>
</dbReference>
<dbReference type="Proteomes" id="UP000694904">
    <property type="component" value="Chromosome 2"/>
</dbReference>
<dbReference type="PRINTS" id="PR00169">
    <property type="entry name" value="KCHANNEL"/>
</dbReference>
<sequence length="1174" mass="130250">MASGLIGTNISELTNGMSGCDQSTVESLADDPTDSPFDADDCLKVRKYWCFLLSSIFTFLAGLLIVLLWRAFAFICCRKEPDLGPNDPKQKEQKASRNKQEFEGTFMTEAKDWAGELISGQTTTGRILVVLVFILSIASLIIYFVDASSEEVERCQKWSNNITQQIDLAFNIFFMVYFFIRFIAASDKLWFMLEMYSFVDYFTIPPSFVSIYLDRTWIGLRFLRALRLMTVPDILQYLNVLKTSSSIRLAQLVSIFISVWLTAAGIIHLLENSGDPLDFNNAHRLSYWTCVYFLIVTMSTVGYGDVYCETVLGRTFLVFFLLVGLAMFASSIPEIIELVGSGNKYGGELKREHGKRHIVVCGHITYESVSHFLKDFLHEDREDVDVEVVFLHRKPPDLELEGLFKRHFTTVEFFQGTIMNPIDLQRVKVHEADACLVLANKYCQDPDAEDAANIMRVISIKNYSDDIRVIIQLMQYHNKAYLLNIPSWDWKQGDDVICLAELKLGFIAQSCLAPGFSTMMANLFAMRSFKTSPEMQSWTNDYLRGTGMEMYTETLSPTFIGIPFAQATELCFSKLKLLLLAIEIKGAEEGADSKISINPRGAKIQANTQGFFIAQSADEVKRAWFYCKACHEDIKDETLIKKCKCKNLTVQPRSKFDDLGDITRDREDTNLLNRNVRRPNGTGNGTGGMHHMNNTAAAAAAAAAAGKQVNKVKPTVNVSRQVEGQVISPSQYNRPTSRSSGTGTQNQNGGVSLPAGIADDQSKDFDFEKTEMKYDSTGMFHWSPAKSLEDCILDRNQAAMTVLNGHVVVCLFADPDSPLIGLRNLVMPLRASNFHYHELKHVVIVGSVDYIRREWKMLQNLPKISVLNGSPLSRADLRAVNVNLCDMCCILSAKVPSNDDPTLADKEAILASLNIKAMTFDDTIGVLSQRGPEFDNLSATAGSPIVLQRRGSVYGANVPMITELVNDSNVQFLDQDDDDDPDTELYLTQPFACGTAFAVSVLDSLMSTTYFNQNALTLIRSLITGGATPELELILAEGAGLRGGYSTIDSLSNRDRCRVGQISLYDGPLAQFGECGKYGDLFVAALKSYGMLCIGLYRFRDTSSSCDASSKRYVITNPPDDFSLLPTDQVFVLMQFDPGLEYKPPAVRAPAGGRGTNTQGSGVGGGGSNKDDNS</sequence>
<feature type="transmembrane region" description="Helical" evidence="15">
    <location>
        <begin position="48"/>
        <end position="72"/>
    </location>
</feature>
<feature type="transmembrane region" description="Helical" evidence="15">
    <location>
        <begin position="311"/>
        <end position="329"/>
    </location>
</feature>
<dbReference type="Pfam" id="PF00520">
    <property type="entry name" value="Ion_trans"/>
    <property type="match status" value="1"/>
</dbReference>
<feature type="transmembrane region" description="Helical" evidence="15">
    <location>
        <begin position="190"/>
        <end position="213"/>
    </location>
</feature>
<evidence type="ECO:0000256" key="1">
    <source>
        <dbReference type="ARBA" id="ARBA00004141"/>
    </source>
</evidence>
<feature type="transmembrane region" description="Helical" evidence="15">
    <location>
        <begin position="127"/>
        <end position="145"/>
    </location>
</feature>
<keyword evidence="10" id="KW-0406">Ion transport</keyword>
<keyword evidence="5" id="KW-0631">Potassium channel</keyword>
<evidence type="ECO:0000256" key="8">
    <source>
        <dbReference type="ARBA" id="ARBA00022958"/>
    </source>
</evidence>
<dbReference type="InterPro" id="IPR048735">
    <property type="entry name" value="Slowpoke-like_C"/>
</dbReference>
<keyword evidence="8" id="KW-0630">Potassium</keyword>
<evidence type="ECO:0000256" key="15">
    <source>
        <dbReference type="SAM" id="Phobius"/>
    </source>
</evidence>
<dbReference type="InterPro" id="IPR003929">
    <property type="entry name" value="K_chnl_BK_asu"/>
</dbReference>
<keyword evidence="6" id="KW-0106">Calcium</keyword>
<reference evidence="18" key="3">
    <citation type="submission" date="2025-08" db="UniProtKB">
        <authorList>
            <consortium name="RefSeq"/>
        </authorList>
    </citation>
    <scope>IDENTIFICATION</scope>
    <source>
        <tissue evidence="18">Whole organism</tissue>
    </source>
</reference>
<gene>
    <name evidence="18" type="primary">LOC108616926</name>
</gene>
<comment type="subcellular location">
    <subcellularLocation>
        <location evidence="1">Membrane</location>
        <topology evidence="1">Multi-pass membrane protein</topology>
    </subcellularLocation>
</comment>
<name>A0ABM1PLY3_DROAR</name>
<dbReference type="SUPFAM" id="SSF81324">
    <property type="entry name" value="Voltage-gated potassium channels"/>
    <property type="match status" value="1"/>
</dbReference>
<evidence type="ECO:0000256" key="3">
    <source>
        <dbReference type="ARBA" id="ARBA00022538"/>
    </source>
</evidence>
<evidence type="ECO:0000256" key="7">
    <source>
        <dbReference type="ARBA" id="ARBA00022882"/>
    </source>
</evidence>
<protein>
    <recommendedName>
        <fullName evidence="13">BK channel</fullName>
    </recommendedName>
</protein>
<proteinExistence type="predicted"/>
<keyword evidence="17" id="KW-1185">Reference proteome</keyword>
<feature type="transmembrane region" description="Helical" evidence="15">
    <location>
        <begin position="285"/>
        <end position="304"/>
    </location>
</feature>
<evidence type="ECO:0000256" key="14">
    <source>
        <dbReference type="SAM" id="MobiDB-lite"/>
    </source>
</evidence>